<dbReference type="InterPro" id="IPR025799">
    <property type="entry name" value="Arg_MeTrfase"/>
</dbReference>
<dbReference type="InterPro" id="IPR035248">
    <property type="entry name" value="PRMT5_C"/>
</dbReference>
<feature type="domain" description="PRMT5 oligomerisation" evidence="3">
    <location>
        <begin position="433"/>
        <end position="501"/>
    </location>
</feature>
<evidence type="ECO:0000256" key="1">
    <source>
        <dbReference type="ARBA" id="ARBA00022691"/>
    </source>
</evidence>
<dbReference type="STRING" id="45354.A0A1L0BLA2"/>
<dbReference type="PANTHER" id="PTHR10738:SF0">
    <property type="entry name" value="PROTEIN ARGININE N-METHYLTRANSFERASE 5"/>
    <property type="match status" value="1"/>
</dbReference>
<gene>
    <name evidence="4" type="ORF">SAMEA4029010_CIC11G00000003460</name>
</gene>
<dbReference type="Pfam" id="PF05185">
    <property type="entry name" value="PRMT5"/>
    <property type="match status" value="1"/>
</dbReference>
<reference evidence="4 5" key="1">
    <citation type="submission" date="2016-10" db="EMBL/GenBank/DDBJ databases">
        <authorList>
            <person name="de Groot N.N."/>
        </authorList>
    </citation>
    <scope>NUCLEOTIDE SEQUENCE [LARGE SCALE GENOMIC DNA]</scope>
    <source>
        <strain evidence="4 5">CBS 141442</strain>
    </source>
</reference>
<evidence type="ECO:0000313" key="5">
    <source>
        <dbReference type="Proteomes" id="UP000182334"/>
    </source>
</evidence>
<accession>A0A1L0BLA2</accession>
<dbReference type="GO" id="GO:0005829">
    <property type="term" value="C:cytosol"/>
    <property type="evidence" value="ECO:0007669"/>
    <property type="project" value="TreeGrafter"/>
</dbReference>
<dbReference type="Gene3D" id="3.40.50.150">
    <property type="entry name" value="Vaccinia Virus protein VP39"/>
    <property type="match status" value="1"/>
</dbReference>
<organism evidence="4 5">
    <name type="scientific">Sungouiella intermedia</name>
    <dbReference type="NCBI Taxonomy" id="45354"/>
    <lineage>
        <taxon>Eukaryota</taxon>
        <taxon>Fungi</taxon>
        <taxon>Dikarya</taxon>
        <taxon>Ascomycota</taxon>
        <taxon>Saccharomycotina</taxon>
        <taxon>Pichiomycetes</taxon>
        <taxon>Metschnikowiaceae</taxon>
        <taxon>Sungouiella</taxon>
    </lineage>
</organism>
<dbReference type="CDD" id="cd02440">
    <property type="entry name" value="AdoMet_MTases"/>
    <property type="match status" value="1"/>
</dbReference>
<dbReference type="Proteomes" id="UP000182334">
    <property type="component" value="Chromosome II"/>
</dbReference>
<dbReference type="EMBL" id="LT635757">
    <property type="protein sequence ID" value="SGZ50962.1"/>
    <property type="molecule type" value="Genomic_DNA"/>
</dbReference>
<evidence type="ECO:0000259" key="3">
    <source>
        <dbReference type="Pfam" id="PF17286"/>
    </source>
</evidence>
<dbReference type="GO" id="GO:0016274">
    <property type="term" value="F:protein-arginine N-methyltransferase activity"/>
    <property type="evidence" value="ECO:0007669"/>
    <property type="project" value="InterPro"/>
</dbReference>
<dbReference type="GO" id="GO:0005634">
    <property type="term" value="C:nucleus"/>
    <property type="evidence" value="ECO:0007669"/>
    <property type="project" value="TreeGrafter"/>
</dbReference>
<proteinExistence type="predicted"/>
<evidence type="ECO:0000313" key="4">
    <source>
        <dbReference type="EMBL" id="SGZ50962.1"/>
    </source>
</evidence>
<dbReference type="AlphaFoldDB" id="A0A1L0BLA2"/>
<dbReference type="GO" id="GO:0006355">
    <property type="term" value="P:regulation of DNA-templated transcription"/>
    <property type="evidence" value="ECO:0007669"/>
    <property type="project" value="TreeGrafter"/>
</dbReference>
<name>A0A1L0BLA2_9ASCO</name>
<protein>
    <submittedName>
        <fullName evidence="4">CIC11C00000003460</fullName>
    </submittedName>
</protein>
<dbReference type="InterPro" id="IPR029063">
    <property type="entry name" value="SAM-dependent_MTases_sf"/>
</dbReference>
<dbReference type="SUPFAM" id="SSF53335">
    <property type="entry name" value="S-adenosyl-L-methionine-dependent methyltransferases"/>
    <property type="match status" value="1"/>
</dbReference>
<dbReference type="Gene3D" id="2.70.160.11">
    <property type="entry name" value="Hnrnp arginine n-methyltransferase1"/>
    <property type="match status" value="1"/>
</dbReference>
<feature type="domain" description="PRMT5 arginine-N-methyltransferase" evidence="2">
    <location>
        <begin position="199"/>
        <end position="342"/>
    </location>
</feature>
<dbReference type="OrthoDB" id="1368803at2759"/>
<evidence type="ECO:0000259" key="2">
    <source>
        <dbReference type="Pfam" id="PF05185"/>
    </source>
</evidence>
<dbReference type="PANTHER" id="PTHR10738">
    <property type="entry name" value="PROTEIN ARGININE N-METHYLTRANSFERASE 5"/>
    <property type="match status" value="1"/>
</dbReference>
<sequence>MIGVVIDEPINVAANFFVPHEKLANARLTNGLPVGANSVYLGNMGSHIECIDTEIQDLSTLKLRTFFLDLMLRYLEITFWVEISLSMLPYLDTLLDLLLSLVVVVPAVADVKYWAKLRDYRGSFRLAVGLDGWLPPNFVARYKTLAYDAVVVRNGAFTLNVVQLVARSDSPDILILVDSEVSEVLKELKYAVASAPLSPHSDMLIDPLQPLTTQMGLEVYETFEKDKVKYSQYEAAIEMAIDDLRQKSTNLRILVVGPGRGPLLQSVLRCSGHEDSIVAVEKNLKCMEVLSSIVKGTNVQLIHGDVRTLEIGEGEGYDLVVSELLGSFGCNEACPEILQHLANSTLIFIPQEYSSYVQPIYTNLKTELISRPYLAQLNSYFPVGDLVEIFHHTRATKLNQKTSFYVESPIKPGGDPPELIGMSMEGIGDPTIDYANALHGFFDAQLYGPYHISILPHASPHVKCLSWYPMIFPIKASIGERITMSRCSDERRMWYEWKVGDIHFNAGGTYSVDL</sequence>
<dbReference type="Pfam" id="PF17286">
    <property type="entry name" value="PRMT5_C"/>
    <property type="match status" value="1"/>
</dbReference>
<keyword evidence="1" id="KW-0949">S-adenosyl-L-methionine</keyword>
<dbReference type="InterPro" id="IPR035075">
    <property type="entry name" value="PRMT5"/>
</dbReference>
<keyword evidence="5" id="KW-1185">Reference proteome</keyword>